<evidence type="ECO:0000313" key="12">
    <source>
        <dbReference type="EMBL" id="RNB87540.1"/>
    </source>
</evidence>
<dbReference type="Proteomes" id="UP000271031">
    <property type="component" value="Unassembled WGS sequence"/>
</dbReference>
<dbReference type="InterPro" id="IPR010379">
    <property type="entry name" value="EzrA"/>
</dbReference>
<dbReference type="EMBL" id="RHHQ01000012">
    <property type="protein sequence ID" value="RNB87540.1"/>
    <property type="molecule type" value="Genomic_DNA"/>
</dbReference>
<protein>
    <submittedName>
        <fullName evidence="12">Negative regulator of septation ring formation</fullName>
    </submittedName>
</protein>
<dbReference type="GO" id="GO:0000917">
    <property type="term" value="P:division septum assembly"/>
    <property type="evidence" value="ECO:0007669"/>
    <property type="project" value="UniProtKB-KW"/>
</dbReference>
<evidence type="ECO:0000256" key="4">
    <source>
        <dbReference type="ARBA" id="ARBA00022989"/>
    </source>
</evidence>
<evidence type="ECO:0000313" key="13">
    <source>
        <dbReference type="Proteomes" id="UP000271031"/>
    </source>
</evidence>
<keyword evidence="4 10" id="KW-1133">Transmembrane helix</keyword>
<accession>A0A3M8DHF1</accession>
<organism evidence="12 13">
    <name type="scientific">Brevibacillus fluminis</name>
    <dbReference type="NCBI Taxonomy" id="511487"/>
    <lineage>
        <taxon>Bacteria</taxon>
        <taxon>Bacillati</taxon>
        <taxon>Bacillota</taxon>
        <taxon>Bacilli</taxon>
        <taxon>Bacillales</taxon>
        <taxon>Paenibacillaceae</taxon>
        <taxon>Brevibacillus</taxon>
    </lineage>
</organism>
<keyword evidence="3 10" id="KW-0812">Transmembrane</keyword>
<keyword evidence="11" id="KW-0732">Signal</keyword>
<evidence type="ECO:0000256" key="9">
    <source>
        <dbReference type="SAM" id="MobiDB-lite"/>
    </source>
</evidence>
<feature type="transmembrane region" description="Helical" evidence="10">
    <location>
        <begin position="193"/>
        <end position="214"/>
    </location>
</feature>
<sequence length="833" mass="94083">MTGRKSVALLCLAGLLCFSQPAWAAPFPNKTKDVVQDGNNYLVKKEREAFAESLKQFPDKYKVVVVESTAPEAKSADEYAKLLYDNYNLDDDTMMIVLDYNSQQLGVYPGETLQDKGAKMEMLHEKIISYYEPFRNQKNYLDGIKTFITEVNNEYDRIKTQGESATTAAAAAEATSKAADASKTKSVMSDIPLWLYAVGLAFVALVVAFIYSYIRRRQVFIQLDDTEDWKDELVDKIQQIEVDKPLRRSAGKQDEWMVELANRKEHLLHVRIIDTEMMIMEAEEACDRFRFTKARGLIAECQETLEAIEAELGALKQDAVRMIAGNTERVAPVAERGQSEETRAAETITQQTPQQTRKMPKTMQQAASTTDEAVQMPAIGKLFESVERKLTNLRLDYCLSFHELKVQLDQVEHMRTESEVAAAAGDEAAQIRMKMGQQQLQELAKTLETIPALVHKIEKELVEDLKQLEEGIVNASSDGFDLGASDLDAALLQVKTVLKEAKSALEEGHIEKATKLVGVFTISLEKTYERIEESLVGKKEAAATGTAANTVEMQAEEVEIVQPSITEELDAAREELLGRTVAHDVQPFDQAEPQEPIVAAEPEPEPEPEWIKPQEHVYKQEPEQTIHVQKAAPERKETASKQVQEDEYELVIPKMGAGYAPQKAELVIQTEDDVLDELERINGVLLRIRQQLKRSYLPGIPDQLKYYFEQSVHNLGQITVTMERYKYSLEEVTVLLNDANELLAETELLAERTISTCQSAEGAIQYTNRYRRQNRQVNELLTKAEQAFRQLEFADALRLAEEARLIVEGGEPQTAESRWLLRKKKKGLGHDTR</sequence>
<feature type="signal peptide" evidence="11">
    <location>
        <begin position="1"/>
        <end position="24"/>
    </location>
</feature>
<keyword evidence="7" id="KW-0717">Septation</keyword>
<dbReference type="Pfam" id="PF06160">
    <property type="entry name" value="EzrA"/>
    <property type="match status" value="2"/>
</dbReference>
<dbReference type="Gene3D" id="3.10.310.50">
    <property type="match status" value="1"/>
</dbReference>
<proteinExistence type="predicted"/>
<reference evidence="12 13" key="1">
    <citation type="submission" date="2018-10" db="EMBL/GenBank/DDBJ databases">
        <title>Phylogenomics of Brevibacillus.</title>
        <authorList>
            <person name="Dunlap C."/>
        </authorList>
    </citation>
    <scope>NUCLEOTIDE SEQUENCE [LARGE SCALE GENOMIC DNA]</scope>
    <source>
        <strain evidence="12 13">JCM 15716</strain>
    </source>
</reference>
<dbReference type="GO" id="GO:0000921">
    <property type="term" value="P:septin ring assembly"/>
    <property type="evidence" value="ECO:0007669"/>
    <property type="project" value="InterPro"/>
</dbReference>
<evidence type="ECO:0000256" key="6">
    <source>
        <dbReference type="ARBA" id="ARBA00023136"/>
    </source>
</evidence>
<gene>
    <name evidence="12" type="ORF">EDM56_17625</name>
</gene>
<dbReference type="GO" id="GO:0005886">
    <property type="term" value="C:plasma membrane"/>
    <property type="evidence" value="ECO:0007669"/>
    <property type="project" value="UniProtKB-SubCell"/>
</dbReference>
<feature type="region of interest" description="Disordered" evidence="9">
    <location>
        <begin position="331"/>
        <end position="360"/>
    </location>
</feature>
<keyword evidence="5" id="KW-0175">Coiled coil</keyword>
<keyword evidence="8" id="KW-0131">Cell cycle</keyword>
<dbReference type="GO" id="GO:0005940">
    <property type="term" value="C:septin ring"/>
    <property type="evidence" value="ECO:0007669"/>
    <property type="project" value="InterPro"/>
</dbReference>
<comment type="subcellular location">
    <subcellularLocation>
        <location evidence="1">Cell membrane</location>
        <topology evidence="1">Single-pass membrane protein</topology>
    </subcellularLocation>
</comment>
<keyword evidence="2" id="KW-0132">Cell division</keyword>
<keyword evidence="13" id="KW-1185">Reference proteome</keyword>
<evidence type="ECO:0000256" key="1">
    <source>
        <dbReference type="ARBA" id="ARBA00004162"/>
    </source>
</evidence>
<feature type="chain" id="PRO_5017968178" evidence="11">
    <location>
        <begin position="25"/>
        <end position="833"/>
    </location>
</feature>
<evidence type="ECO:0000256" key="8">
    <source>
        <dbReference type="ARBA" id="ARBA00023306"/>
    </source>
</evidence>
<dbReference type="AlphaFoldDB" id="A0A3M8DHF1"/>
<dbReference type="OrthoDB" id="1654473at2"/>
<feature type="compositionally biased region" description="Polar residues" evidence="9">
    <location>
        <begin position="347"/>
        <end position="360"/>
    </location>
</feature>
<evidence type="ECO:0000256" key="10">
    <source>
        <dbReference type="SAM" id="Phobius"/>
    </source>
</evidence>
<evidence type="ECO:0000256" key="2">
    <source>
        <dbReference type="ARBA" id="ARBA00022618"/>
    </source>
</evidence>
<comment type="caution">
    <text evidence="12">The sequence shown here is derived from an EMBL/GenBank/DDBJ whole genome shotgun (WGS) entry which is preliminary data.</text>
</comment>
<keyword evidence="6 10" id="KW-0472">Membrane</keyword>
<evidence type="ECO:0000256" key="11">
    <source>
        <dbReference type="SAM" id="SignalP"/>
    </source>
</evidence>
<evidence type="ECO:0000256" key="3">
    <source>
        <dbReference type="ARBA" id="ARBA00022692"/>
    </source>
</evidence>
<evidence type="ECO:0000256" key="7">
    <source>
        <dbReference type="ARBA" id="ARBA00023210"/>
    </source>
</evidence>
<name>A0A3M8DHF1_9BACL</name>
<evidence type="ECO:0000256" key="5">
    <source>
        <dbReference type="ARBA" id="ARBA00023054"/>
    </source>
</evidence>